<feature type="transmembrane region" description="Helical" evidence="1">
    <location>
        <begin position="70"/>
        <end position="88"/>
    </location>
</feature>
<feature type="transmembrane region" description="Helical" evidence="1">
    <location>
        <begin position="421"/>
        <end position="439"/>
    </location>
</feature>
<evidence type="ECO:0008006" key="4">
    <source>
        <dbReference type="Google" id="ProtNLM"/>
    </source>
</evidence>
<feature type="transmembrane region" description="Helical" evidence="1">
    <location>
        <begin position="273"/>
        <end position="289"/>
    </location>
</feature>
<dbReference type="Proteomes" id="UP001403385">
    <property type="component" value="Unassembled WGS sequence"/>
</dbReference>
<gene>
    <name evidence="2" type="ORF">AAG747_24900</name>
</gene>
<keyword evidence="1" id="KW-0812">Transmembrane</keyword>
<dbReference type="EMBL" id="JBDKWZ010000020">
    <property type="protein sequence ID" value="MEN7551180.1"/>
    <property type="molecule type" value="Genomic_DNA"/>
</dbReference>
<feature type="transmembrane region" description="Helical" evidence="1">
    <location>
        <begin position="206"/>
        <end position="232"/>
    </location>
</feature>
<protein>
    <recommendedName>
        <fullName evidence="4">Mannosyltransferase</fullName>
    </recommendedName>
</protein>
<feature type="transmembrane region" description="Helical" evidence="1">
    <location>
        <begin position="364"/>
        <end position="383"/>
    </location>
</feature>
<accession>A0AAW9SH99</accession>
<dbReference type="RefSeq" id="WP_346823961.1">
    <property type="nucleotide sequence ID" value="NZ_JBDKWZ010000020.1"/>
</dbReference>
<feature type="transmembrane region" description="Helical" evidence="1">
    <location>
        <begin position="238"/>
        <end position="261"/>
    </location>
</feature>
<feature type="transmembrane region" description="Helical" evidence="1">
    <location>
        <begin position="395"/>
        <end position="412"/>
    </location>
</feature>
<evidence type="ECO:0000313" key="3">
    <source>
        <dbReference type="Proteomes" id="UP001403385"/>
    </source>
</evidence>
<feature type="transmembrane region" description="Helical" evidence="1">
    <location>
        <begin position="40"/>
        <end position="58"/>
    </location>
</feature>
<keyword evidence="3" id="KW-1185">Reference proteome</keyword>
<feature type="transmembrane region" description="Helical" evidence="1">
    <location>
        <begin position="330"/>
        <end position="352"/>
    </location>
</feature>
<reference evidence="2 3" key="1">
    <citation type="submission" date="2024-04" db="EMBL/GenBank/DDBJ databases">
        <title>Novel genus in family Flammeovirgaceae.</title>
        <authorList>
            <person name="Nguyen T.H."/>
            <person name="Vuong T.Q."/>
            <person name="Le H."/>
            <person name="Kim S.-G."/>
        </authorList>
    </citation>
    <scope>NUCLEOTIDE SEQUENCE [LARGE SCALE GENOMIC DNA]</scope>
    <source>
        <strain evidence="2 3">JCM 23209</strain>
    </source>
</reference>
<keyword evidence="1" id="KW-1133">Transmembrane helix</keyword>
<keyword evidence="1" id="KW-0472">Membrane</keyword>
<feature type="transmembrane region" description="Helical" evidence="1">
    <location>
        <begin position="16"/>
        <end position="34"/>
    </location>
</feature>
<sequence length="451" mass="52727">MIIPQPEEISPSKVQPLDVVLFLLSGFGYVWLVYFVDRQSFVQVLSGFGALFVCYLLLYKYRSTKIEMLILWGLFFRGLLLFALPNLSDDFYRFLWDGEMINMGMNPFRHLPSELMSNSTDFASTHQALFENLNSPEYYTIYPPILQVIFALSVFLFPSGPLWANVAVMKLIVLLAEWISIVLIGKILHKLRFPRKGVLLYALNPLVIVELTGNLHFEALMICFLLAAFYYLLQERNIRSALFFSLAVGAKLLPLMFLPLIMMKLGFRKAVRYYLRVALFTVLFFLPLWDVELLLNVWKSVNLYFQKFEFNASIYYIVRWVGYQLYDFNIIHAAGPWLSLVVLTGILLLSFNGRYSWKELFEKVVLTFTIYLLCATIVHPWYISLLIAFCVFTPLRFPMIWSAMVVLSYAAYQSDTYEENLWLVAIEYMVVIATLLWEIRKYYLLGLHLRR</sequence>
<dbReference type="Pfam" id="PF26314">
    <property type="entry name" value="MptA_B_family"/>
    <property type="match status" value="1"/>
</dbReference>
<proteinExistence type="predicted"/>
<feature type="transmembrane region" description="Helical" evidence="1">
    <location>
        <begin position="162"/>
        <end position="185"/>
    </location>
</feature>
<comment type="caution">
    <text evidence="2">The sequence shown here is derived from an EMBL/GenBank/DDBJ whole genome shotgun (WGS) entry which is preliminary data.</text>
</comment>
<evidence type="ECO:0000256" key="1">
    <source>
        <dbReference type="SAM" id="Phobius"/>
    </source>
</evidence>
<name>A0AAW9SH99_9BACT</name>
<organism evidence="2 3">
    <name type="scientific">Rapidithrix thailandica</name>
    <dbReference type="NCBI Taxonomy" id="413964"/>
    <lineage>
        <taxon>Bacteria</taxon>
        <taxon>Pseudomonadati</taxon>
        <taxon>Bacteroidota</taxon>
        <taxon>Cytophagia</taxon>
        <taxon>Cytophagales</taxon>
        <taxon>Flammeovirgaceae</taxon>
        <taxon>Rapidithrix</taxon>
    </lineage>
</organism>
<dbReference type="AlphaFoldDB" id="A0AAW9SH99"/>
<evidence type="ECO:0000313" key="2">
    <source>
        <dbReference type="EMBL" id="MEN7551180.1"/>
    </source>
</evidence>